<dbReference type="AlphaFoldDB" id="A0A482XNL8"/>
<organism evidence="1 2">
    <name type="scientific">Laodelphax striatellus</name>
    <name type="common">Small brown planthopper</name>
    <name type="synonym">Delphax striatella</name>
    <dbReference type="NCBI Taxonomy" id="195883"/>
    <lineage>
        <taxon>Eukaryota</taxon>
        <taxon>Metazoa</taxon>
        <taxon>Ecdysozoa</taxon>
        <taxon>Arthropoda</taxon>
        <taxon>Hexapoda</taxon>
        <taxon>Insecta</taxon>
        <taxon>Pterygota</taxon>
        <taxon>Neoptera</taxon>
        <taxon>Paraneoptera</taxon>
        <taxon>Hemiptera</taxon>
        <taxon>Auchenorrhyncha</taxon>
        <taxon>Fulgoroidea</taxon>
        <taxon>Delphacidae</taxon>
        <taxon>Criomorphinae</taxon>
        <taxon>Laodelphax</taxon>
    </lineage>
</organism>
<accession>A0A482XNL8</accession>
<protein>
    <submittedName>
        <fullName evidence="1">Uncharacterized protein</fullName>
    </submittedName>
</protein>
<dbReference type="Proteomes" id="UP000291343">
    <property type="component" value="Unassembled WGS sequence"/>
</dbReference>
<dbReference type="InParanoid" id="A0A482XNL8"/>
<keyword evidence="2" id="KW-1185">Reference proteome</keyword>
<name>A0A482XNL8_LAOST</name>
<reference evidence="1 2" key="1">
    <citation type="journal article" date="2017" name="Gigascience">
        <title>Genome sequence of the small brown planthopper, Laodelphax striatellus.</title>
        <authorList>
            <person name="Zhu J."/>
            <person name="Jiang F."/>
            <person name="Wang X."/>
            <person name="Yang P."/>
            <person name="Bao Y."/>
            <person name="Zhao W."/>
            <person name="Wang W."/>
            <person name="Lu H."/>
            <person name="Wang Q."/>
            <person name="Cui N."/>
            <person name="Li J."/>
            <person name="Chen X."/>
            <person name="Luo L."/>
            <person name="Yu J."/>
            <person name="Kang L."/>
            <person name="Cui F."/>
        </authorList>
    </citation>
    <scope>NUCLEOTIDE SEQUENCE [LARGE SCALE GENOMIC DNA]</scope>
    <source>
        <strain evidence="1">Lst14</strain>
    </source>
</reference>
<dbReference type="EMBL" id="QKKF02004189">
    <property type="protein sequence ID" value="RZF47462.1"/>
    <property type="molecule type" value="Genomic_DNA"/>
</dbReference>
<comment type="caution">
    <text evidence="1">The sequence shown here is derived from an EMBL/GenBank/DDBJ whole genome shotgun (WGS) entry which is preliminary data.</text>
</comment>
<proteinExistence type="predicted"/>
<gene>
    <name evidence="1" type="ORF">LSTR_LSTR007389</name>
</gene>
<evidence type="ECO:0000313" key="1">
    <source>
        <dbReference type="EMBL" id="RZF47462.1"/>
    </source>
</evidence>
<sequence length="80" mass="8980">MAARLFELEPDSGKQKGVSCNSFVNFLKRYHIATLSRLVAPTTAVSVTKTKRILRHQYGRRRQGAFSFIDFTSVTGPATF</sequence>
<evidence type="ECO:0000313" key="2">
    <source>
        <dbReference type="Proteomes" id="UP000291343"/>
    </source>
</evidence>